<keyword evidence="2" id="KW-1185">Reference proteome</keyword>
<dbReference type="PATRIC" id="fig|404937.3.peg.1465"/>
<proteinExistence type="predicted"/>
<name>A0A0D0RYW6_9BACL</name>
<dbReference type="EMBL" id="JXTH01000022">
    <property type="protein sequence ID" value="KIQ94515.1"/>
    <property type="molecule type" value="Genomic_DNA"/>
</dbReference>
<evidence type="ECO:0000313" key="1">
    <source>
        <dbReference type="EMBL" id="KIQ94515.1"/>
    </source>
</evidence>
<reference evidence="1 2" key="1">
    <citation type="submission" date="2015-01" db="EMBL/GenBank/DDBJ databases">
        <title>Draft genome of Anoxybacillus thermarum strain AF/04.</title>
        <authorList>
            <person name="Poli A."/>
            <person name="Nicolaus B."/>
            <person name="Chan K.-G."/>
            <person name="Kahar U.M."/>
            <person name="Yaakob A.S."/>
            <person name="Chan C.S."/>
            <person name="Goh K.M."/>
        </authorList>
    </citation>
    <scope>NUCLEOTIDE SEQUENCE [LARGE SCALE GENOMIC DNA]</scope>
    <source>
        <strain evidence="1 2">AF/04</strain>
    </source>
</reference>
<evidence type="ECO:0000313" key="2">
    <source>
        <dbReference type="Proteomes" id="UP000032102"/>
    </source>
</evidence>
<dbReference type="RefSeq" id="WP_043965973.1">
    <property type="nucleotide sequence ID" value="NZ_JXTH01000022.1"/>
</dbReference>
<dbReference type="AlphaFoldDB" id="A0A0D0RYW6"/>
<protein>
    <submittedName>
        <fullName evidence="1">Uncharacterized protein</fullName>
    </submittedName>
</protein>
<comment type="caution">
    <text evidence="1">The sequence shown here is derived from an EMBL/GenBank/DDBJ whole genome shotgun (WGS) entry which is preliminary data.</text>
</comment>
<dbReference type="Proteomes" id="UP000032102">
    <property type="component" value="Unassembled WGS sequence"/>
</dbReference>
<sequence length="428" mass="50743">MEKKLLPQILMPGTIKKSDVNEQSFNIINEENIKKISRIVKKLPQDDGTIVVWLLVDPSFQKYELTSLQQKIELWLEKKLGDEWDVEAMTIVVDHEWDIEKLEDDIERLVHKLCVQYPFSYFAQIPTFGDPIVYQILFLEGVRQFTKRYATIYFDGENVHVEHTVLAIHSETWMKQFRDFIIDHDYEAALEMMKDIEETEETIALKSLLHMMIDRLNFAFEDSLAHLKIAMMYLSDEDVLLETKKNLELLLDKNMKKRDLARIVELYRHIDMYLDMDDVISLLIRFYRVREAILFYLLQHAQTIPYTVEFAKKSTIYEVFDELEEKYSNWEIDGYYGAYFYLKSANVAGALNVRNHSFIGHSRNKVDVKTLWNSYFGTSRTTYTKAKRRFIMDTMIMLRDLGVMPDENIMDINRLLLQLSRKIVLKGK</sequence>
<organism evidence="1 2">
    <name type="scientific">Anoxybacillus thermarum</name>
    <dbReference type="NCBI Taxonomy" id="404937"/>
    <lineage>
        <taxon>Bacteria</taxon>
        <taxon>Bacillati</taxon>
        <taxon>Bacillota</taxon>
        <taxon>Bacilli</taxon>
        <taxon>Bacillales</taxon>
        <taxon>Anoxybacillaceae</taxon>
        <taxon>Anoxybacillus</taxon>
    </lineage>
</organism>
<accession>A0A0D0RYW6</accession>
<gene>
    <name evidence="1" type="ORF">LH47_01393</name>
</gene>